<sequence>MNRGSETQPLGQKQHQTGTSSQAIKNSELRLQRHLFIRARIVQNMATRPYDTTINFPYYSGNQETIKSEEHDKLKDQLSKQPKNKNPLEHHQKRRMENSTTLIIGLNIHKIFPAIAGCYGESSGPPRQRPSKQIPPHRYHRRHRQSGNGKKADSSRGFAGETILHLT</sequence>
<dbReference type="AlphaFoldDB" id="A0AAV4TZF5"/>
<comment type="caution">
    <text evidence="2">The sequence shown here is derived from an EMBL/GenBank/DDBJ whole genome shotgun (WGS) entry which is preliminary data.</text>
</comment>
<feature type="region of interest" description="Disordered" evidence="1">
    <location>
        <begin position="1"/>
        <end position="25"/>
    </location>
</feature>
<dbReference type="Proteomes" id="UP001054837">
    <property type="component" value="Unassembled WGS sequence"/>
</dbReference>
<dbReference type="EMBL" id="BPLQ01010346">
    <property type="protein sequence ID" value="GIY50103.1"/>
    <property type="molecule type" value="Genomic_DNA"/>
</dbReference>
<feature type="compositionally biased region" description="Basic residues" evidence="1">
    <location>
        <begin position="135"/>
        <end position="145"/>
    </location>
</feature>
<feature type="region of interest" description="Disordered" evidence="1">
    <location>
        <begin position="71"/>
        <end position="96"/>
    </location>
</feature>
<evidence type="ECO:0000313" key="2">
    <source>
        <dbReference type="EMBL" id="GIY50103.1"/>
    </source>
</evidence>
<gene>
    <name evidence="2" type="ORF">CDAR_262481</name>
</gene>
<feature type="region of interest" description="Disordered" evidence="1">
    <location>
        <begin position="119"/>
        <end position="167"/>
    </location>
</feature>
<reference evidence="2 3" key="1">
    <citation type="submission" date="2021-06" db="EMBL/GenBank/DDBJ databases">
        <title>Caerostris darwini draft genome.</title>
        <authorList>
            <person name="Kono N."/>
            <person name="Arakawa K."/>
        </authorList>
    </citation>
    <scope>NUCLEOTIDE SEQUENCE [LARGE SCALE GENOMIC DNA]</scope>
</reference>
<proteinExistence type="predicted"/>
<accession>A0AAV4TZF5</accession>
<protein>
    <submittedName>
        <fullName evidence="2">Uncharacterized protein</fullName>
    </submittedName>
</protein>
<organism evidence="2 3">
    <name type="scientific">Caerostris darwini</name>
    <dbReference type="NCBI Taxonomy" id="1538125"/>
    <lineage>
        <taxon>Eukaryota</taxon>
        <taxon>Metazoa</taxon>
        <taxon>Ecdysozoa</taxon>
        <taxon>Arthropoda</taxon>
        <taxon>Chelicerata</taxon>
        <taxon>Arachnida</taxon>
        <taxon>Araneae</taxon>
        <taxon>Araneomorphae</taxon>
        <taxon>Entelegynae</taxon>
        <taxon>Araneoidea</taxon>
        <taxon>Araneidae</taxon>
        <taxon>Caerostris</taxon>
    </lineage>
</organism>
<evidence type="ECO:0000313" key="3">
    <source>
        <dbReference type="Proteomes" id="UP001054837"/>
    </source>
</evidence>
<evidence type="ECO:0000256" key="1">
    <source>
        <dbReference type="SAM" id="MobiDB-lite"/>
    </source>
</evidence>
<name>A0AAV4TZF5_9ARAC</name>
<keyword evidence="3" id="KW-1185">Reference proteome</keyword>